<proteinExistence type="predicted"/>
<dbReference type="FunFam" id="1.10.10.60:FF:000061">
    <property type="entry name" value="Trihelix transcription factor GT-2"/>
    <property type="match status" value="1"/>
</dbReference>
<feature type="region of interest" description="Disordered" evidence="7">
    <location>
        <begin position="264"/>
        <end position="287"/>
    </location>
</feature>
<keyword evidence="4" id="KW-0238">DNA-binding</keyword>
<feature type="domain" description="Myb-like" evidence="8">
    <location>
        <begin position="15"/>
        <end position="73"/>
    </location>
</feature>
<evidence type="ECO:0000256" key="6">
    <source>
        <dbReference type="ARBA" id="ARBA00023242"/>
    </source>
</evidence>
<evidence type="ECO:0000313" key="9">
    <source>
        <dbReference type="EMBL" id="KAG2324353.1"/>
    </source>
</evidence>
<feature type="region of interest" description="Disordered" evidence="7">
    <location>
        <begin position="189"/>
        <end position="210"/>
    </location>
</feature>
<feature type="compositionally biased region" description="Polar residues" evidence="7">
    <location>
        <begin position="273"/>
        <end position="284"/>
    </location>
</feature>
<evidence type="ECO:0000313" key="10">
    <source>
        <dbReference type="Proteomes" id="UP000886595"/>
    </source>
</evidence>
<dbReference type="GO" id="GO:0003677">
    <property type="term" value="F:DNA binding"/>
    <property type="evidence" value="ECO:0007669"/>
    <property type="project" value="UniProtKB-KW"/>
</dbReference>
<dbReference type="AlphaFoldDB" id="A0A8X8B7I8"/>
<dbReference type="PANTHER" id="PTHR21654">
    <property type="entry name" value="FI21293P1"/>
    <property type="match status" value="1"/>
</dbReference>
<keyword evidence="6" id="KW-0539">Nucleus</keyword>
<keyword evidence="10" id="KW-1185">Reference proteome</keyword>
<evidence type="ECO:0000256" key="5">
    <source>
        <dbReference type="ARBA" id="ARBA00023163"/>
    </source>
</evidence>
<reference evidence="9 10" key="1">
    <citation type="submission" date="2020-02" db="EMBL/GenBank/DDBJ databases">
        <authorList>
            <person name="Ma Q."/>
            <person name="Huang Y."/>
            <person name="Song X."/>
            <person name="Pei D."/>
        </authorList>
    </citation>
    <scope>NUCLEOTIDE SEQUENCE [LARGE SCALE GENOMIC DNA]</scope>
    <source>
        <strain evidence="9">Sxm20200214</strain>
        <tissue evidence="9">Leaf</tissue>
    </source>
</reference>
<dbReference type="InterPro" id="IPR001005">
    <property type="entry name" value="SANT/Myb"/>
</dbReference>
<feature type="compositionally biased region" description="Low complexity" evidence="7">
    <location>
        <begin position="189"/>
        <end position="198"/>
    </location>
</feature>
<protein>
    <recommendedName>
        <fullName evidence="8">Myb-like domain-containing protein</fullName>
    </recommendedName>
</protein>
<dbReference type="EMBL" id="JAAMPC010000002">
    <property type="protein sequence ID" value="KAG2324353.1"/>
    <property type="molecule type" value="Genomic_DNA"/>
</dbReference>
<evidence type="ECO:0000256" key="1">
    <source>
        <dbReference type="ARBA" id="ARBA00004123"/>
    </source>
</evidence>
<gene>
    <name evidence="9" type="ORF">Bca52824_007081</name>
</gene>
<dbReference type="OrthoDB" id="691673at2759"/>
<dbReference type="Proteomes" id="UP000886595">
    <property type="component" value="Unassembled WGS sequence"/>
</dbReference>
<keyword evidence="5" id="KW-0804">Transcription</keyword>
<dbReference type="InterPro" id="IPR044822">
    <property type="entry name" value="Myb_DNA-bind_4"/>
</dbReference>
<evidence type="ECO:0000256" key="3">
    <source>
        <dbReference type="ARBA" id="ARBA00023015"/>
    </source>
</evidence>
<evidence type="ECO:0000256" key="2">
    <source>
        <dbReference type="ARBA" id="ARBA00022737"/>
    </source>
</evidence>
<keyword evidence="3" id="KW-0805">Transcription regulation</keyword>
<comment type="subcellular location">
    <subcellularLocation>
        <location evidence="1">Nucleus</location>
    </subcellularLocation>
</comment>
<dbReference type="Gene3D" id="1.10.10.60">
    <property type="entry name" value="Homeodomain-like"/>
    <property type="match status" value="2"/>
</dbReference>
<dbReference type="CDD" id="cd12203">
    <property type="entry name" value="GT1"/>
    <property type="match status" value="1"/>
</dbReference>
<comment type="caution">
    <text evidence="9">The sequence shown here is derived from an EMBL/GenBank/DDBJ whole genome shotgun (WGS) entry which is preliminary data.</text>
</comment>
<keyword evidence="2" id="KW-0677">Repeat</keyword>
<dbReference type="Pfam" id="PF13837">
    <property type="entry name" value="Myb_DNA-bind_4"/>
    <property type="match status" value="2"/>
</dbReference>
<name>A0A8X8B7I8_BRACI</name>
<organism evidence="9 10">
    <name type="scientific">Brassica carinata</name>
    <name type="common">Ethiopian mustard</name>
    <name type="synonym">Abyssinian cabbage</name>
    <dbReference type="NCBI Taxonomy" id="52824"/>
    <lineage>
        <taxon>Eukaryota</taxon>
        <taxon>Viridiplantae</taxon>
        <taxon>Streptophyta</taxon>
        <taxon>Embryophyta</taxon>
        <taxon>Tracheophyta</taxon>
        <taxon>Spermatophyta</taxon>
        <taxon>Magnoliopsida</taxon>
        <taxon>eudicotyledons</taxon>
        <taxon>Gunneridae</taxon>
        <taxon>Pentapetalae</taxon>
        <taxon>rosids</taxon>
        <taxon>malvids</taxon>
        <taxon>Brassicales</taxon>
        <taxon>Brassicaceae</taxon>
        <taxon>Brassiceae</taxon>
        <taxon>Brassica</taxon>
    </lineage>
</organism>
<evidence type="ECO:0000256" key="4">
    <source>
        <dbReference type="ARBA" id="ARBA00023125"/>
    </source>
</evidence>
<dbReference type="PANTHER" id="PTHR21654:SF73">
    <property type="entry name" value="TRIHELIX TRANSCRIPTION FACTOR GT-2"/>
    <property type="match status" value="1"/>
</dbReference>
<dbReference type="PROSITE" id="PS50090">
    <property type="entry name" value="MYB_LIKE"/>
    <property type="match status" value="1"/>
</dbReference>
<dbReference type="GO" id="GO:0005634">
    <property type="term" value="C:nucleus"/>
    <property type="evidence" value="ECO:0007669"/>
    <property type="project" value="UniProtKB-SubCell"/>
</dbReference>
<accession>A0A8X8B7I8</accession>
<evidence type="ECO:0000256" key="7">
    <source>
        <dbReference type="SAM" id="MobiDB-lite"/>
    </source>
</evidence>
<dbReference type="GO" id="GO:0006355">
    <property type="term" value="P:regulation of DNA-templated transcription"/>
    <property type="evidence" value="ECO:0007669"/>
    <property type="project" value="UniProtKB-ARBA"/>
</dbReference>
<sequence length="341" mass="39993">MKMEETGEVGGGGGNRWPRPETLALLRIRSEMDKTFRDSTLKAPLWEEISRKMMELGYKRSANKCKEKFENVYKSHKRTKDGRTGKSEGKTHCFFHELEAFETINSYPPGHKSRTTKTKQMFHLDVPKTSSNHQDGVKPITINPTFLATQPSPTTPFPFYNKNHTTKVDTGFKPTSSDLLNNVSSLNLFSSSTSSSTASDEEENNEEKRLRKKRKYWKGLFKNLTKDCARERISREEAWRVQEVERINREHETLVHERSNVAAKDNHKVPQRKQYQSEQHSITFESEEPSDPVLLDIYHSVSPSRWLKTEMRRLRYNRSARRCKEKWENINKYFKRIKESK</sequence>
<dbReference type="SMART" id="SM00717">
    <property type="entry name" value="SANT"/>
    <property type="match status" value="2"/>
</dbReference>
<evidence type="ECO:0000259" key="8">
    <source>
        <dbReference type="PROSITE" id="PS50090"/>
    </source>
</evidence>